<sequence>MPRLADAPHVKKIQTRGQANVLHASSSDQLFRIAAQHCPVPGGGRCARCGFVYTDELIDCPTLRCVRKEFNRRGEFSITPHPRPLSPAADARMIAREQRPCQANPALWDMDQTTHRGALAAIGTCTTCPLLTMCQIAAAHEFATGRPPSSMIWAAIPYDEFGTEIRIDFLKEFIARRDGRSSSAKRTSPQRSGAAA</sequence>
<dbReference type="AlphaFoldDB" id="A0AB38RMZ8"/>
<accession>A0AB38RMZ8</accession>
<dbReference type="Proteomes" id="UP000831484">
    <property type="component" value="Plasmid pdjl-6-4"/>
</dbReference>
<gene>
    <name evidence="1" type="ORF">M0639_31210</name>
</gene>
<evidence type="ECO:0000313" key="1">
    <source>
        <dbReference type="EMBL" id="UPU46683.1"/>
    </source>
</evidence>
<protein>
    <recommendedName>
        <fullName evidence="3">4Fe-4S Wbl-type domain-containing protein</fullName>
    </recommendedName>
</protein>
<keyword evidence="1" id="KW-0614">Plasmid</keyword>
<proteinExistence type="predicted"/>
<dbReference type="EMBL" id="CP096567">
    <property type="protein sequence ID" value="UPU46683.1"/>
    <property type="molecule type" value="Genomic_DNA"/>
</dbReference>
<geneLocation type="plasmid" evidence="1 2">
    <name>pdjl-6-4</name>
</geneLocation>
<keyword evidence="2" id="KW-1185">Reference proteome</keyword>
<organism evidence="1 2">
    <name type="scientific">Rhodococcus qingshengii JCM 15477</name>
    <dbReference type="NCBI Taxonomy" id="1303681"/>
    <lineage>
        <taxon>Bacteria</taxon>
        <taxon>Bacillati</taxon>
        <taxon>Actinomycetota</taxon>
        <taxon>Actinomycetes</taxon>
        <taxon>Mycobacteriales</taxon>
        <taxon>Nocardiaceae</taxon>
        <taxon>Rhodococcus</taxon>
        <taxon>Rhodococcus erythropolis group</taxon>
    </lineage>
</organism>
<reference evidence="2" key="1">
    <citation type="journal article" date="2022" name="Environ. Microbiol.">
        <title>Functional analysis, diversity, and distribution of carbendazim hydrolases MheI and CbmA, responsible for the initial step in carbendazim degradation.</title>
        <authorList>
            <person name="Zhang M."/>
            <person name="Bai X."/>
            <person name="Li Q."/>
            <person name="Zhang L."/>
            <person name="Zhu Q."/>
            <person name="Gao S."/>
            <person name="Ke Z."/>
            <person name="Jiang M."/>
            <person name="Hu J."/>
            <person name="Qiu J."/>
            <person name="Hong Q."/>
        </authorList>
    </citation>
    <scope>NUCLEOTIDE SEQUENCE [LARGE SCALE GENOMIC DNA]</scope>
    <source>
        <strain evidence="2">djl-6</strain>
    </source>
</reference>
<dbReference type="RefSeq" id="WP_156525075.1">
    <property type="nucleotide sequence ID" value="NZ_CP096567.1"/>
</dbReference>
<evidence type="ECO:0000313" key="2">
    <source>
        <dbReference type="Proteomes" id="UP000831484"/>
    </source>
</evidence>
<evidence type="ECO:0008006" key="3">
    <source>
        <dbReference type="Google" id="ProtNLM"/>
    </source>
</evidence>
<name>A0AB38RMZ8_RHOSG</name>